<dbReference type="OrthoDB" id="9764669at2"/>
<dbReference type="PANTHER" id="PTHR30069">
    <property type="entry name" value="TONB-DEPENDENT OUTER MEMBRANE RECEPTOR"/>
    <property type="match status" value="1"/>
</dbReference>
<dbReference type="Gene3D" id="2.170.130.10">
    <property type="entry name" value="TonB-dependent receptor, plug domain"/>
    <property type="match status" value="1"/>
</dbReference>
<dbReference type="InterPro" id="IPR000531">
    <property type="entry name" value="Beta-barrel_TonB"/>
</dbReference>
<dbReference type="PANTHER" id="PTHR30069:SF53">
    <property type="entry name" value="COLICIN I RECEPTOR-RELATED"/>
    <property type="match status" value="1"/>
</dbReference>
<keyword evidence="8 10" id="KW-0472">Membrane</keyword>
<dbReference type="STRING" id="1799789.AX660_15040"/>
<keyword evidence="7 11" id="KW-0798">TonB box</keyword>
<keyword evidence="2 10" id="KW-0813">Transport</keyword>
<keyword evidence="15" id="KW-0675">Receptor</keyword>
<evidence type="ECO:0000313" key="16">
    <source>
        <dbReference type="Proteomes" id="UP000070299"/>
    </source>
</evidence>
<gene>
    <name evidence="15" type="ORF">AX660_15040</name>
</gene>
<dbReference type="GO" id="GO:0015889">
    <property type="term" value="P:cobalamin transport"/>
    <property type="evidence" value="ECO:0007669"/>
    <property type="project" value="TreeGrafter"/>
</dbReference>
<dbReference type="GO" id="GO:0009279">
    <property type="term" value="C:cell outer membrane"/>
    <property type="evidence" value="ECO:0007669"/>
    <property type="project" value="UniProtKB-SubCell"/>
</dbReference>
<feature type="domain" description="TonB-dependent receptor plug" evidence="14">
    <location>
        <begin position="39"/>
        <end position="148"/>
    </location>
</feature>
<evidence type="ECO:0000256" key="4">
    <source>
        <dbReference type="ARBA" id="ARBA00022692"/>
    </source>
</evidence>
<feature type="domain" description="TonB-dependent receptor-like beta-barrel" evidence="13">
    <location>
        <begin position="220"/>
        <end position="596"/>
    </location>
</feature>
<dbReference type="EMBL" id="LSNE01000006">
    <property type="protein sequence ID" value="KXI28416.1"/>
    <property type="molecule type" value="Genomic_DNA"/>
</dbReference>
<evidence type="ECO:0000256" key="9">
    <source>
        <dbReference type="ARBA" id="ARBA00023237"/>
    </source>
</evidence>
<dbReference type="PROSITE" id="PS52016">
    <property type="entry name" value="TONB_DEPENDENT_REC_3"/>
    <property type="match status" value="1"/>
</dbReference>
<feature type="signal peptide" evidence="12">
    <location>
        <begin position="1"/>
        <end position="20"/>
    </location>
</feature>
<accession>A0A135ZZL2</accession>
<reference evidence="16" key="1">
    <citation type="submission" date="2016-02" db="EMBL/GenBank/DDBJ databases">
        <authorList>
            <person name="Schultz-Johansen M."/>
            <person name="Glaring M.A."/>
            <person name="Bech P.K."/>
            <person name="Stougaard P."/>
        </authorList>
    </citation>
    <scope>NUCLEOTIDE SEQUENCE [LARGE SCALE GENOMIC DNA]</scope>
    <source>
        <strain evidence="16">S66</strain>
    </source>
</reference>
<evidence type="ECO:0000256" key="6">
    <source>
        <dbReference type="ARBA" id="ARBA00023065"/>
    </source>
</evidence>
<dbReference type="RefSeq" id="WP_068377195.1">
    <property type="nucleotide sequence ID" value="NZ_LSNE01000006.1"/>
</dbReference>
<evidence type="ECO:0000256" key="3">
    <source>
        <dbReference type="ARBA" id="ARBA00022452"/>
    </source>
</evidence>
<keyword evidence="6" id="KW-0406">Ion transport</keyword>
<sequence>MKLHPLYLATLLAISAPVLAAQDSIENIVVTGSYSAVEKSQITSSSVIIDSETLLNLSSTSLVDALRQVPGLWVESQGGPGGLTSIVMRGAESNHTLVLVDGVQLNDPTNTRGGSFDLNNVNINSIKRIEIIRGAQSSIYGSDALAGVIHIITMEPSGKAEFNGFTTIGSDDYLTFGASASGTIDKLGYAIKAQKKDAGEPLKGSTAENTDLLAKLNWQGDEHELDLFYRYFDGNKTTYPEQSGGPEFAQSDELDSSDYRDQHAAASWAWQVTPLWLSKVTSTWFNRQDDSQSPGIVPYDAVPANGAKSDFTRTSAAWVNTLGEQKELWANVGLETKKENGDSDGYLNIGFLLPTNFSLSRTVNSAFVNVNGVLAEKLLLQASLRHDDPDGFSSNQSTSVGLRYALSNELNIFINRGEGFKLPSFFALGHPLVGNAELQPETSITLETGIEWQDSQLTASLNYFANEFRDLIDFDAELFTNVNRAKIDIKGLDGHLAWQSLNQQWQVSSQFNYSDIDSENLLNGRPKLTLGSSVNYVQNTSLSYNLQALWVDERYATSLHTGEAVQQALDSYLRFDANVRYTYDQHWQASLNLTNLTDADYQNDIGFAANGRAFYLNLIYSL</sequence>
<evidence type="ECO:0000313" key="15">
    <source>
        <dbReference type="EMBL" id="KXI28416.1"/>
    </source>
</evidence>
<dbReference type="Gene3D" id="2.40.170.20">
    <property type="entry name" value="TonB-dependent receptor, beta-barrel domain"/>
    <property type="match status" value="1"/>
</dbReference>
<dbReference type="AlphaFoldDB" id="A0A135ZZL2"/>
<dbReference type="Pfam" id="PF00593">
    <property type="entry name" value="TonB_dep_Rec_b-barrel"/>
    <property type="match status" value="1"/>
</dbReference>
<dbReference type="Pfam" id="PF07715">
    <property type="entry name" value="Plug"/>
    <property type="match status" value="1"/>
</dbReference>
<name>A0A135ZZL2_9ALTE</name>
<evidence type="ECO:0000256" key="10">
    <source>
        <dbReference type="PROSITE-ProRule" id="PRU01360"/>
    </source>
</evidence>
<evidence type="ECO:0000256" key="1">
    <source>
        <dbReference type="ARBA" id="ARBA00004571"/>
    </source>
</evidence>
<evidence type="ECO:0000256" key="2">
    <source>
        <dbReference type="ARBA" id="ARBA00022448"/>
    </source>
</evidence>
<proteinExistence type="inferred from homology"/>
<keyword evidence="5 12" id="KW-0732">Signal</keyword>
<evidence type="ECO:0000256" key="7">
    <source>
        <dbReference type="ARBA" id="ARBA00023077"/>
    </source>
</evidence>
<dbReference type="InterPro" id="IPR037066">
    <property type="entry name" value="Plug_dom_sf"/>
</dbReference>
<comment type="similarity">
    <text evidence="10 11">Belongs to the TonB-dependent receptor family.</text>
</comment>
<dbReference type="SUPFAM" id="SSF56935">
    <property type="entry name" value="Porins"/>
    <property type="match status" value="1"/>
</dbReference>
<dbReference type="Proteomes" id="UP000070299">
    <property type="component" value="Unassembled WGS sequence"/>
</dbReference>
<feature type="chain" id="PRO_5007469221" evidence="12">
    <location>
        <begin position="21"/>
        <end position="622"/>
    </location>
</feature>
<dbReference type="InterPro" id="IPR039426">
    <property type="entry name" value="TonB-dep_rcpt-like"/>
</dbReference>
<evidence type="ECO:0000259" key="14">
    <source>
        <dbReference type="Pfam" id="PF07715"/>
    </source>
</evidence>
<evidence type="ECO:0000256" key="11">
    <source>
        <dbReference type="RuleBase" id="RU003357"/>
    </source>
</evidence>
<evidence type="ECO:0000256" key="5">
    <source>
        <dbReference type="ARBA" id="ARBA00022729"/>
    </source>
</evidence>
<dbReference type="GO" id="GO:0006811">
    <property type="term" value="P:monoatomic ion transport"/>
    <property type="evidence" value="ECO:0007669"/>
    <property type="project" value="UniProtKB-KW"/>
</dbReference>
<comment type="caution">
    <text evidence="15">The sequence shown here is derived from an EMBL/GenBank/DDBJ whole genome shotgun (WGS) entry which is preliminary data.</text>
</comment>
<keyword evidence="3 10" id="KW-1134">Transmembrane beta strand</keyword>
<evidence type="ECO:0000256" key="12">
    <source>
        <dbReference type="SAM" id="SignalP"/>
    </source>
</evidence>
<keyword evidence="9 10" id="KW-0998">Cell outer membrane</keyword>
<dbReference type="InterPro" id="IPR012910">
    <property type="entry name" value="Plug_dom"/>
</dbReference>
<protein>
    <submittedName>
        <fullName evidence="15">TonB-dependent receptor</fullName>
    </submittedName>
</protein>
<dbReference type="InterPro" id="IPR036942">
    <property type="entry name" value="Beta-barrel_TonB_sf"/>
</dbReference>
<evidence type="ECO:0000256" key="8">
    <source>
        <dbReference type="ARBA" id="ARBA00023136"/>
    </source>
</evidence>
<evidence type="ECO:0000259" key="13">
    <source>
        <dbReference type="Pfam" id="PF00593"/>
    </source>
</evidence>
<comment type="subcellular location">
    <subcellularLocation>
        <location evidence="1 10">Cell outer membrane</location>
        <topology evidence="1 10">Multi-pass membrane protein</topology>
    </subcellularLocation>
</comment>
<keyword evidence="4 10" id="KW-0812">Transmembrane</keyword>
<keyword evidence="16" id="KW-1185">Reference proteome</keyword>
<organism evidence="15 16">
    <name type="scientific">Paraglaciecola hydrolytica</name>
    <dbReference type="NCBI Taxonomy" id="1799789"/>
    <lineage>
        <taxon>Bacteria</taxon>
        <taxon>Pseudomonadati</taxon>
        <taxon>Pseudomonadota</taxon>
        <taxon>Gammaproteobacteria</taxon>
        <taxon>Alteromonadales</taxon>
        <taxon>Alteromonadaceae</taxon>
        <taxon>Paraglaciecola</taxon>
    </lineage>
</organism>
<dbReference type="CDD" id="cd01347">
    <property type="entry name" value="ligand_gated_channel"/>
    <property type="match status" value="1"/>
</dbReference>